<accession>A0A1H2GDT5</accession>
<protein>
    <recommendedName>
        <fullName evidence="4">Zinc-ribbon domain-containing protein</fullName>
    </recommendedName>
</protein>
<keyword evidence="1" id="KW-1133">Transmembrane helix</keyword>
<evidence type="ECO:0000256" key="1">
    <source>
        <dbReference type="SAM" id="Phobius"/>
    </source>
</evidence>
<evidence type="ECO:0000313" key="2">
    <source>
        <dbReference type="EMBL" id="SDU17833.1"/>
    </source>
</evidence>
<name>A0A1H2GDT5_9BACT</name>
<reference evidence="3" key="1">
    <citation type="submission" date="2016-10" db="EMBL/GenBank/DDBJ databases">
        <authorList>
            <person name="Varghese N."/>
            <person name="Submissions S."/>
        </authorList>
    </citation>
    <scope>NUCLEOTIDE SEQUENCE [LARGE SCALE GENOMIC DNA]</scope>
    <source>
        <strain evidence="3">DSM 3384</strain>
    </source>
</reference>
<evidence type="ECO:0008006" key="4">
    <source>
        <dbReference type="Google" id="ProtNLM"/>
    </source>
</evidence>
<keyword evidence="1" id="KW-0472">Membrane</keyword>
<dbReference type="AlphaFoldDB" id="A0A1H2GDT5"/>
<dbReference type="Proteomes" id="UP000199608">
    <property type="component" value="Unassembled WGS sequence"/>
</dbReference>
<organism evidence="2 3">
    <name type="scientific">Desulfobacula phenolica</name>
    <dbReference type="NCBI Taxonomy" id="90732"/>
    <lineage>
        <taxon>Bacteria</taxon>
        <taxon>Pseudomonadati</taxon>
        <taxon>Thermodesulfobacteriota</taxon>
        <taxon>Desulfobacteria</taxon>
        <taxon>Desulfobacterales</taxon>
        <taxon>Desulfobacteraceae</taxon>
        <taxon>Desulfobacula</taxon>
    </lineage>
</organism>
<sequence length="60" mass="6392">MKGQLMKIKICHNCGEKLNSLTEKCPKCGIIPKTSIPPALIGIAVVIILLLIVIAGLILL</sequence>
<keyword evidence="1" id="KW-0812">Transmembrane</keyword>
<keyword evidence="3" id="KW-1185">Reference proteome</keyword>
<proteinExistence type="predicted"/>
<feature type="transmembrane region" description="Helical" evidence="1">
    <location>
        <begin position="39"/>
        <end position="59"/>
    </location>
</feature>
<dbReference type="EMBL" id="FNLL01000005">
    <property type="protein sequence ID" value="SDU17833.1"/>
    <property type="molecule type" value="Genomic_DNA"/>
</dbReference>
<gene>
    <name evidence="2" type="ORF">SAMN04487931_105151</name>
</gene>
<evidence type="ECO:0000313" key="3">
    <source>
        <dbReference type="Proteomes" id="UP000199608"/>
    </source>
</evidence>